<dbReference type="Pfam" id="PF13517">
    <property type="entry name" value="FG-GAP_3"/>
    <property type="match status" value="1"/>
</dbReference>
<evidence type="ECO:0000259" key="6">
    <source>
        <dbReference type="Pfam" id="PF12256"/>
    </source>
</evidence>
<dbReference type="Pfam" id="PF12256">
    <property type="entry name" value="TcdB_toxin_midN"/>
    <property type="match status" value="1"/>
</dbReference>
<dbReference type="Pfam" id="PF03534">
    <property type="entry name" value="SpvB"/>
    <property type="match status" value="1"/>
</dbReference>
<dbReference type="HOGENOM" id="CLU_000852_1_0_7"/>
<evidence type="ECO:0000256" key="2">
    <source>
        <dbReference type="ARBA" id="ARBA00022525"/>
    </source>
</evidence>
<dbReference type="PANTHER" id="PTHR46580">
    <property type="entry name" value="SENSOR KINASE-RELATED"/>
    <property type="match status" value="1"/>
</dbReference>
<dbReference type="InterPro" id="IPR028994">
    <property type="entry name" value="Integrin_alpha_N"/>
</dbReference>
<keyword evidence="4" id="KW-0843">Virulence</keyword>
<name>A5GAF6_GEOUR</name>
<dbReference type="RefSeq" id="WP_011938162.1">
    <property type="nucleotide sequence ID" value="NC_009483.1"/>
</dbReference>
<keyword evidence="3 5" id="KW-0732">Signal</keyword>
<dbReference type="Proteomes" id="UP000006695">
    <property type="component" value="Chromosome"/>
</dbReference>
<evidence type="ECO:0000256" key="5">
    <source>
        <dbReference type="SAM" id="SignalP"/>
    </source>
</evidence>
<dbReference type="KEGG" id="gur:Gura_1240"/>
<dbReference type="InterPro" id="IPR013517">
    <property type="entry name" value="FG-GAP"/>
</dbReference>
<dbReference type="GO" id="GO:0005737">
    <property type="term" value="C:cytoplasm"/>
    <property type="evidence" value="ECO:0007669"/>
    <property type="project" value="InterPro"/>
</dbReference>
<dbReference type="Gene3D" id="2.40.128.340">
    <property type="match status" value="2"/>
</dbReference>
<feature type="chain" id="PRO_5002683348" evidence="5">
    <location>
        <begin position="33"/>
        <end position="1328"/>
    </location>
</feature>
<evidence type="ECO:0000313" key="7">
    <source>
        <dbReference type="EMBL" id="ABQ25444.1"/>
    </source>
</evidence>
<evidence type="ECO:0000256" key="4">
    <source>
        <dbReference type="ARBA" id="ARBA00023026"/>
    </source>
</evidence>
<keyword evidence="8" id="KW-1185">Reference proteome</keyword>
<evidence type="ECO:0000313" key="8">
    <source>
        <dbReference type="Proteomes" id="UP000006695"/>
    </source>
</evidence>
<gene>
    <name evidence="7" type="ordered locus">Gura_1240</name>
</gene>
<dbReference type="GO" id="GO:0005576">
    <property type="term" value="C:extracellular region"/>
    <property type="evidence" value="ECO:0007669"/>
    <property type="project" value="UniProtKB-SubCell"/>
</dbReference>
<dbReference type="InterPro" id="IPR006530">
    <property type="entry name" value="YD"/>
</dbReference>
<feature type="signal peptide" evidence="5">
    <location>
        <begin position="1"/>
        <end position="32"/>
    </location>
</feature>
<sequence>MIPIRCAGNSLQNAVLVLCLTLSIFFTVNAHAADEKVVGKEVADGTDTSANSDTPLPDLFTGTMSYRIPIEVPPGRRGVDPGIVLTYRSTNGNGWLGVGWELEMGSIERSTKGGVNYDASDFLLRGPGGVTELVNLPGTSEYRAKIEGNFIRFINYGTYWEAIDKKGVRFRFGHEPNTTVYDPNKPAHVFKWCLDLITDTNGNYVTLNYTPDRNQLYLNEIDYTGNDPVTHKLPPTNSVKFILEDRNDAPTMYTTNFAVTTAKRLKTIEVWSNYNTVNTQPLRVRKYELNYDADSTTTGNQYSPLTNRSVLGTVTEYGSDGTTTKPPITLGYSNGYTVAGGTSSGGWSLSDPIGVSMPLPVGMYCIPGKFGSRFDILCSTGSTGWDLKYLFNNLDVNGISLQWLPDGNKPTDLSQDSLGHQCVTGDFNGEGKNALACNFANNGDWTMVFPGGAGEIWTKETWHNAPTVLPITQCFGGDFDGNGKSDFACYASNTWKMALSTGSAWGSSPVQWSDGPTTFTYPTNNCLTGDFDGDGKTDFACNSGNTSTWNMYLSNGNGWTPATWYSNGMAPDFVKSNYILSGICMTGDYNGDGKTDIACASGSGLWNVQLSTGSSWDTASFSMGGAIVSFPINTKCLSGDFNGDGKTDISCYTSGGIWSTALSLGNGWNTLSWDGGPSPETSVSQQCFAGDYNADGKTDIVCYPHDTSYPGGAFHWESGYANAPLTDLLTHVSNGLGGEISVSYSPSSWYAQLPFTMQLISSVSVSDGNNNTSTSNYSYSGGYYNFSAKDFRGFNSAKVIGPGKNNELTVTETWFHQGDDTAVDVNNPSATVGFMKGKPYRTRISDGQGKVYSETETSYSTYTSTPYNYSPATKVDTYICDGQAYGQCRDSGSARQTRTVYYYDDYLTSPHANYGNVTREDRYGDIMNPANVSLNMTIERQFSPNVTNWIVSLPATVSVFQGIGDTNIGTNLKVSQTDYYYDDFPLANCSAASQYNHTPTNGNLTVVSRWLNGGNNSETRTAYDGYGNPVCTRDPNGNVTTTGFDTIYQTFPVSSTNAKTQTTTSAYYGVGIAADNGRFGQLKSISDPNNATITAVYDVFGRKTKDIQPDLFSTSTAYNSFGTVGSQNVYTYNQLGMWSASYFDGLGRTFKVRKSGPDNKVIVTETVYDQRGKVNSVSAPYFEGVETPVYRTYTYDPMGRVTRTTNPDNTFTLACYNDLVSVFIDENGHRRRETRDALGRLVTVEEYTGTSTTCDTTQNPSQFTLYATTTYTYDVLGNLTDVIDANQMGVPVANQKKTHIEYDTLGRKKNMTDPDMGYWEYSYPPVSE</sequence>
<dbReference type="STRING" id="351605.Gura_1240"/>
<accession>A5GAF6</accession>
<dbReference type="Gene3D" id="2.180.10.10">
    <property type="entry name" value="RHS repeat-associated core"/>
    <property type="match status" value="2"/>
</dbReference>
<proteinExistence type="predicted"/>
<protein>
    <submittedName>
        <fullName evidence="7">YD repeat protein</fullName>
    </submittedName>
</protein>
<dbReference type="NCBIfam" id="TIGR01643">
    <property type="entry name" value="YD_repeat_2x"/>
    <property type="match status" value="1"/>
</dbReference>
<reference evidence="7 8" key="1">
    <citation type="submission" date="2007-05" db="EMBL/GenBank/DDBJ databases">
        <title>Complete sequence of Geobacter uraniireducens Rf4.</title>
        <authorList>
            <consortium name="US DOE Joint Genome Institute"/>
            <person name="Copeland A."/>
            <person name="Lucas S."/>
            <person name="Lapidus A."/>
            <person name="Barry K."/>
            <person name="Detter J.C."/>
            <person name="Glavina del Rio T."/>
            <person name="Hammon N."/>
            <person name="Israni S."/>
            <person name="Dalin E."/>
            <person name="Tice H."/>
            <person name="Pitluck S."/>
            <person name="Chertkov O."/>
            <person name="Brettin T."/>
            <person name="Bruce D."/>
            <person name="Han C."/>
            <person name="Schmutz J."/>
            <person name="Larimer F."/>
            <person name="Land M."/>
            <person name="Hauser L."/>
            <person name="Kyrpides N."/>
            <person name="Mikhailova N."/>
            <person name="Shelobolina E."/>
            <person name="Aklujkar M."/>
            <person name="Lovley D."/>
            <person name="Richardson P."/>
        </authorList>
    </citation>
    <scope>NUCLEOTIDE SEQUENCE [LARGE SCALE GENOMIC DNA]</scope>
    <source>
        <strain evidence="7 8">Rf4</strain>
    </source>
</reference>
<dbReference type="InterPro" id="IPR022045">
    <property type="entry name" value="TcdB_toxin_mid/N"/>
</dbReference>
<dbReference type="SUPFAM" id="SSF69318">
    <property type="entry name" value="Integrin alpha N-terminal domain"/>
    <property type="match status" value="2"/>
</dbReference>
<dbReference type="EMBL" id="CP000698">
    <property type="protein sequence ID" value="ABQ25444.1"/>
    <property type="molecule type" value="Genomic_DNA"/>
</dbReference>
<comment type="subcellular location">
    <subcellularLocation>
        <location evidence="1">Secreted</location>
    </subcellularLocation>
</comment>
<organism evidence="7 8">
    <name type="scientific">Geotalea uraniireducens (strain Rf4)</name>
    <name type="common">Geobacter uraniireducens</name>
    <dbReference type="NCBI Taxonomy" id="351605"/>
    <lineage>
        <taxon>Bacteria</taxon>
        <taxon>Pseudomonadati</taxon>
        <taxon>Thermodesulfobacteriota</taxon>
        <taxon>Desulfuromonadia</taxon>
        <taxon>Geobacterales</taxon>
        <taxon>Geobacteraceae</taxon>
        <taxon>Geotalea</taxon>
    </lineage>
</organism>
<dbReference type="InterPro" id="IPR003284">
    <property type="entry name" value="Sal_SpvB"/>
</dbReference>
<feature type="domain" description="Insecticide toxin TcdB middle/N-terminal" evidence="6">
    <location>
        <begin position="689"/>
        <end position="812"/>
    </location>
</feature>
<evidence type="ECO:0000256" key="3">
    <source>
        <dbReference type="ARBA" id="ARBA00022729"/>
    </source>
</evidence>
<keyword evidence="2" id="KW-0964">Secreted</keyword>
<evidence type="ECO:0000256" key="1">
    <source>
        <dbReference type="ARBA" id="ARBA00004613"/>
    </source>
</evidence>